<dbReference type="GO" id="GO:0007140">
    <property type="term" value="P:male meiotic nuclear division"/>
    <property type="evidence" value="ECO:0007669"/>
    <property type="project" value="InterPro"/>
</dbReference>
<proteinExistence type="predicted"/>
<sequence length="294" mass="31778">MGDGCQTLLGRRHSSSRRCWDAALPCSSCWPLVPTPTSDRCLDGSTPVHAGAFSGRSLVMLHLLQAGGDLRLHDQQGRTPQDWAEQGGAKQSWEVLELLQLCRAHISALVHGSELAPTASLGQVQASSGRSLRGGSLLLLRLVQVDRTLRPEQVRRPPQIPALGFGQLSSLAPLGLVTGVPLADPKELLPAQGEPDRTYKSSSHTLMANLLWRGHPVTVRQLQAPGTQPDVLLADLQHCRYVTSGLSPGQPSPADQSPGAQSTRGFHKQKSRECSNSRGYSLHLWASAWHEPSY</sequence>
<evidence type="ECO:0000256" key="2">
    <source>
        <dbReference type="SAM" id="MobiDB-lite"/>
    </source>
</evidence>
<dbReference type="InterPro" id="IPR039339">
    <property type="entry name" value="Tex14"/>
</dbReference>
<feature type="compositionally biased region" description="Polar residues" evidence="2">
    <location>
        <begin position="244"/>
        <end position="264"/>
    </location>
</feature>
<dbReference type="Proteomes" id="UP000314985">
    <property type="component" value="Chromosome 6"/>
</dbReference>
<dbReference type="PANTHER" id="PTHR23060:SF2">
    <property type="entry name" value="RHO GTPASE ACTIVATING PROTEIN 33, OPPOSITE STRAND"/>
    <property type="match status" value="1"/>
</dbReference>
<dbReference type="PANTHER" id="PTHR23060">
    <property type="entry name" value="TESTIS EXPRESSED GENE 14"/>
    <property type="match status" value="1"/>
</dbReference>
<name>A0A4X1TGJ3_PIG</name>
<dbReference type="PROSITE" id="PS50088">
    <property type="entry name" value="ANK_REPEAT"/>
    <property type="match status" value="1"/>
</dbReference>
<dbReference type="SUPFAM" id="SSF48403">
    <property type="entry name" value="Ankyrin repeat"/>
    <property type="match status" value="1"/>
</dbReference>
<dbReference type="InterPro" id="IPR036770">
    <property type="entry name" value="Ankyrin_rpt-contain_sf"/>
</dbReference>
<dbReference type="GO" id="GO:0051306">
    <property type="term" value="P:mitotic sister chromatid separation"/>
    <property type="evidence" value="ECO:0007669"/>
    <property type="project" value="InterPro"/>
</dbReference>
<dbReference type="InterPro" id="IPR002110">
    <property type="entry name" value="Ankyrin_rpt"/>
</dbReference>
<evidence type="ECO:0000313" key="3">
    <source>
        <dbReference type="Ensembl" id="ENSSSCP00070014914.1"/>
    </source>
</evidence>
<dbReference type="GO" id="GO:0008608">
    <property type="term" value="P:attachment of spindle microtubules to kinetochore"/>
    <property type="evidence" value="ECO:0007669"/>
    <property type="project" value="InterPro"/>
</dbReference>
<dbReference type="PROSITE" id="PS50297">
    <property type="entry name" value="ANK_REP_REGION"/>
    <property type="match status" value="1"/>
</dbReference>
<dbReference type="GO" id="GO:0007094">
    <property type="term" value="P:mitotic spindle assembly checkpoint signaling"/>
    <property type="evidence" value="ECO:0007669"/>
    <property type="project" value="InterPro"/>
</dbReference>
<feature type="region of interest" description="Disordered" evidence="2">
    <location>
        <begin position="244"/>
        <end position="277"/>
    </location>
</feature>
<feature type="repeat" description="ANK" evidence="1">
    <location>
        <begin position="43"/>
        <end position="75"/>
    </location>
</feature>
<evidence type="ECO:0000256" key="1">
    <source>
        <dbReference type="PROSITE-ProRule" id="PRU00023"/>
    </source>
</evidence>
<keyword evidence="1" id="KW-0040">ANK repeat</keyword>
<reference evidence="3 4" key="1">
    <citation type="submission" date="2017-08" db="EMBL/GenBank/DDBJ databases">
        <title>USMARCv1.0.</title>
        <authorList>
            <person name="Hannum G.I."/>
            <person name="Koren S."/>
            <person name="Schroeder S.G."/>
            <person name="Chin S.C."/>
            <person name="Nonneman D.J."/>
            <person name="Becker S.A."/>
            <person name="Rosen B.D."/>
            <person name="Bickhart D.M."/>
            <person name="Putnam N.H."/>
            <person name="Green R.E."/>
            <person name="Tuggle C.K."/>
            <person name="Liu H."/>
            <person name="Rohrer G.A."/>
            <person name="Warr A."/>
            <person name="Hall R."/>
            <person name="Kim K."/>
            <person name="Hume D.A."/>
            <person name="Talbot R."/>
            <person name="Chow W."/>
            <person name="Howe K."/>
            <person name="Schwartz A.S."/>
            <person name="Watson M."/>
            <person name="Archibald A.L."/>
            <person name="Phillippy A.M."/>
            <person name="Smith T.P.L."/>
        </authorList>
    </citation>
    <scope>NUCLEOTIDE SEQUENCE [LARGE SCALE GENOMIC DNA]</scope>
</reference>
<dbReference type="Ensembl" id="ENSSSCT00070017970.1">
    <property type="protein sequence ID" value="ENSSSCP00070014914.1"/>
    <property type="gene ID" value="ENSSSCG00070009262.1"/>
</dbReference>
<accession>A0A4X1TGJ3</accession>
<evidence type="ECO:0000313" key="4">
    <source>
        <dbReference type="Proteomes" id="UP000314985"/>
    </source>
</evidence>
<dbReference type="AlphaFoldDB" id="A0A4X1TGJ3"/>
<reference evidence="3" key="2">
    <citation type="submission" date="2025-08" db="UniProtKB">
        <authorList>
            <consortium name="Ensembl"/>
        </authorList>
    </citation>
    <scope>IDENTIFICATION</scope>
</reference>
<protein>
    <submittedName>
        <fullName evidence="3">Uncharacterized protein</fullName>
    </submittedName>
</protein>
<dbReference type="GO" id="GO:0043063">
    <property type="term" value="P:intercellular bridge organization"/>
    <property type="evidence" value="ECO:0007669"/>
    <property type="project" value="InterPro"/>
</dbReference>
<organism evidence="3 4">
    <name type="scientific">Sus scrofa</name>
    <name type="common">Pig</name>
    <dbReference type="NCBI Taxonomy" id="9823"/>
    <lineage>
        <taxon>Eukaryota</taxon>
        <taxon>Metazoa</taxon>
        <taxon>Chordata</taxon>
        <taxon>Craniata</taxon>
        <taxon>Vertebrata</taxon>
        <taxon>Euteleostomi</taxon>
        <taxon>Mammalia</taxon>
        <taxon>Eutheria</taxon>
        <taxon>Laurasiatheria</taxon>
        <taxon>Artiodactyla</taxon>
        <taxon>Suina</taxon>
        <taxon>Suidae</taxon>
        <taxon>Sus</taxon>
    </lineage>
</organism>
<dbReference type="Gene3D" id="1.25.40.20">
    <property type="entry name" value="Ankyrin repeat-containing domain"/>
    <property type="match status" value="1"/>
</dbReference>